<dbReference type="RefSeq" id="WP_158266886.1">
    <property type="nucleotide sequence ID" value="NZ_PVZS01000071.1"/>
</dbReference>
<organism evidence="1 2">
    <name type="scientific">Alsobacter soli</name>
    <dbReference type="NCBI Taxonomy" id="2109933"/>
    <lineage>
        <taxon>Bacteria</taxon>
        <taxon>Pseudomonadati</taxon>
        <taxon>Pseudomonadota</taxon>
        <taxon>Alphaproteobacteria</taxon>
        <taxon>Hyphomicrobiales</taxon>
        <taxon>Alsobacteraceae</taxon>
        <taxon>Alsobacter</taxon>
    </lineage>
</organism>
<sequence length="63" mass="6597">DNPFRAAEHAWFSGVGAMIEAGRRVRDAWAERLFDAAYGDKPGPLDLPIAGSPTTPAATAVSA</sequence>
<accession>A0A2T1HL76</accession>
<comment type="caution">
    <text evidence="1">The sequence shown here is derived from an EMBL/GenBank/DDBJ whole genome shotgun (WGS) entry which is preliminary data.</text>
</comment>
<evidence type="ECO:0000313" key="2">
    <source>
        <dbReference type="Proteomes" id="UP000239772"/>
    </source>
</evidence>
<evidence type="ECO:0000313" key="1">
    <source>
        <dbReference type="EMBL" id="PSC02403.1"/>
    </source>
</evidence>
<keyword evidence="2" id="KW-1185">Reference proteome</keyword>
<proteinExistence type="predicted"/>
<dbReference type="AlphaFoldDB" id="A0A2T1HL76"/>
<feature type="non-terminal residue" evidence="1">
    <location>
        <position position="1"/>
    </location>
</feature>
<name>A0A2T1HL76_9HYPH</name>
<protein>
    <submittedName>
        <fullName evidence="1">Uncharacterized protein</fullName>
    </submittedName>
</protein>
<gene>
    <name evidence="1" type="ORF">SLNSH_24280</name>
</gene>
<reference evidence="2" key="1">
    <citation type="submission" date="2018-03" db="EMBL/GenBank/DDBJ databases">
        <authorList>
            <person name="Sun L."/>
            <person name="Liu H."/>
            <person name="Chen W."/>
            <person name="Huang K."/>
            <person name="Liu W."/>
            <person name="Gao X."/>
        </authorList>
    </citation>
    <scope>NUCLEOTIDE SEQUENCE [LARGE SCALE GENOMIC DNA]</scope>
    <source>
        <strain evidence="2">SH9</strain>
    </source>
</reference>
<dbReference type="Proteomes" id="UP000239772">
    <property type="component" value="Unassembled WGS sequence"/>
</dbReference>
<dbReference type="EMBL" id="PVZS01000071">
    <property type="protein sequence ID" value="PSC02403.1"/>
    <property type="molecule type" value="Genomic_DNA"/>
</dbReference>